<evidence type="ECO:0000313" key="4">
    <source>
        <dbReference type="Proteomes" id="UP000093592"/>
    </source>
</evidence>
<organism evidence="3 4">
    <name type="scientific">Mycobacterium kyorinense</name>
    <dbReference type="NCBI Taxonomy" id="487514"/>
    <lineage>
        <taxon>Bacteria</taxon>
        <taxon>Bacillati</taxon>
        <taxon>Actinomycetota</taxon>
        <taxon>Actinomycetes</taxon>
        <taxon>Mycobacteriales</taxon>
        <taxon>Mycobacteriaceae</taxon>
        <taxon>Mycobacterium</taxon>
    </lineage>
</organism>
<feature type="transmembrane region" description="Helical" evidence="1">
    <location>
        <begin position="106"/>
        <end position="130"/>
    </location>
</feature>
<proteinExistence type="predicted"/>
<gene>
    <name evidence="3" type="ORF">A5707_00145</name>
</gene>
<feature type="transmembrane region" description="Helical" evidence="1">
    <location>
        <begin position="75"/>
        <end position="94"/>
    </location>
</feature>
<accession>A0A1A2ZY44</accession>
<dbReference type="SUPFAM" id="SSF81324">
    <property type="entry name" value="Voltage-gated potassium channels"/>
    <property type="match status" value="1"/>
</dbReference>
<dbReference type="PANTHER" id="PTHR43833">
    <property type="entry name" value="POTASSIUM CHANNEL PROTEIN 2-RELATED-RELATED"/>
    <property type="match status" value="1"/>
</dbReference>
<dbReference type="Gene3D" id="1.10.287.70">
    <property type="match status" value="1"/>
</dbReference>
<dbReference type="AlphaFoldDB" id="A0A1A2ZY44"/>
<keyword evidence="1" id="KW-0812">Transmembrane</keyword>
<evidence type="ECO:0000313" key="3">
    <source>
        <dbReference type="EMBL" id="OBI53996.1"/>
    </source>
</evidence>
<sequence length="579" mass="64342">MPNPAHLLAFWTRRPARLRPKPVRVPTTVPTTDVIFLLMRRMRAPFIVVITTFSFCTTGLMLMPGVDAQGNPYRLTVFDAFYQMTITLTTVGYSEVPHAFSYPQRMWLSMSIYLVVLSWAYAIGVFFSLLQNTAFQEAIAAQRFRRQVRRMVEPFVIVAGYGQAGRVVGSELDEHGRRFVVIDKQASRVQSVISEQLSFDVPAVEGDCAVPTVLGMAGLAHRDCEGVLALTNDDDTNLAIVMTVSLLRPEVPVFARCTDPRIQARIEHFAPAAVINPDDRFGDYLALSIHQPVNHQLLRWLMDNDEEQLPPLRRGLAAGRWVVCADPEFGHDVVSDLTAHGLSVDLVDPAAGDPDVSDAVGFIAGTGNETTNIALAERARLSNPDVYLVVQQHTNAKKALLDALQIDSVYIATELTAREILARILTPVFWSFVEHAFGRDDQWATGVRDHLQERCGRRTPQRDVIALSPEQAPAIADWLRRGETLTLGDLMRRPDDRDATLPLAAVVLVHDGEPCFMPSSETALALGDQVLFVGKPEGLSQVREICHYPTTVEYLATGRDVPLTWIWARLTARSRAKTT</sequence>
<name>A0A1A2ZY44_9MYCO</name>
<dbReference type="InterPro" id="IPR003148">
    <property type="entry name" value="RCK_N"/>
</dbReference>
<dbReference type="EMBL" id="LZKJ01000001">
    <property type="protein sequence ID" value="OBI53996.1"/>
    <property type="molecule type" value="Genomic_DNA"/>
</dbReference>
<dbReference type="Proteomes" id="UP000093592">
    <property type="component" value="Unassembled WGS sequence"/>
</dbReference>
<dbReference type="SUPFAM" id="SSF51735">
    <property type="entry name" value="NAD(P)-binding Rossmann-fold domains"/>
    <property type="match status" value="2"/>
</dbReference>
<reference evidence="4" key="1">
    <citation type="submission" date="2016-06" db="EMBL/GenBank/DDBJ databases">
        <authorList>
            <person name="Sutton G."/>
            <person name="Brinkac L."/>
            <person name="Sanka R."/>
            <person name="Adams M."/>
            <person name="Lau E."/>
            <person name="Sam S."/>
            <person name="Sreng N."/>
            <person name="Him V."/>
            <person name="Kerleguer A."/>
            <person name="Cheng S."/>
        </authorList>
    </citation>
    <scope>NUCLEOTIDE SEQUENCE [LARGE SCALE GENOMIC DNA]</scope>
    <source>
        <strain evidence="4">E861</strain>
    </source>
</reference>
<dbReference type="InterPro" id="IPR036291">
    <property type="entry name" value="NAD(P)-bd_dom_sf"/>
</dbReference>
<dbReference type="RefSeq" id="WP_065012506.1">
    <property type="nucleotide sequence ID" value="NZ_LZKJ01000001.1"/>
</dbReference>
<feature type="transmembrane region" description="Helical" evidence="1">
    <location>
        <begin position="44"/>
        <end position="63"/>
    </location>
</feature>
<comment type="caution">
    <text evidence="3">The sequence shown here is derived from an EMBL/GenBank/DDBJ whole genome shotgun (WGS) entry which is preliminary data.</text>
</comment>
<evidence type="ECO:0000259" key="2">
    <source>
        <dbReference type="PROSITE" id="PS51201"/>
    </source>
</evidence>
<evidence type="ECO:0000256" key="1">
    <source>
        <dbReference type="SAM" id="Phobius"/>
    </source>
</evidence>
<dbReference type="Pfam" id="PF02254">
    <property type="entry name" value="TrkA_N"/>
    <property type="match status" value="1"/>
</dbReference>
<keyword evidence="1" id="KW-0472">Membrane</keyword>
<dbReference type="InterPro" id="IPR050721">
    <property type="entry name" value="Trk_Ktr_HKT_K-transport"/>
</dbReference>
<keyword evidence="1" id="KW-1133">Transmembrane helix</keyword>
<dbReference type="Gene3D" id="3.40.50.720">
    <property type="entry name" value="NAD(P)-binding Rossmann-like Domain"/>
    <property type="match status" value="2"/>
</dbReference>
<dbReference type="PROSITE" id="PS51201">
    <property type="entry name" value="RCK_N"/>
    <property type="match status" value="1"/>
</dbReference>
<dbReference type="OrthoDB" id="9781411at2"/>
<protein>
    <recommendedName>
        <fullName evidence="2">RCK N-terminal domain-containing protein</fullName>
    </recommendedName>
</protein>
<feature type="domain" description="RCK N-terminal" evidence="2">
    <location>
        <begin position="153"/>
        <end position="275"/>
    </location>
</feature>
<dbReference type="GO" id="GO:0006813">
    <property type="term" value="P:potassium ion transport"/>
    <property type="evidence" value="ECO:0007669"/>
    <property type="project" value="InterPro"/>
</dbReference>